<organism evidence="1 2">
    <name type="scientific">Puccinia sorghi</name>
    <dbReference type="NCBI Taxonomy" id="27349"/>
    <lineage>
        <taxon>Eukaryota</taxon>
        <taxon>Fungi</taxon>
        <taxon>Dikarya</taxon>
        <taxon>Basidiomycota</taxon>
        <taxon>Pucciniomycotina</taxon>
        <taxon>Pucciniomycetes</taxon>
        <taxon>Pucciniales</taxon>
        <taxon>Pucciniaceae</taxon>
        <taxon>Puccinia</taxon>
    </lineage>
</organism>
<comment type="caution">
    <text evidence="1">The sequence shown here is derived from an EMBL/GenBank/DDBJ whole genome shotgun (WGS) entry which is preliminary data.</text>
</comment>
<proteinExistence type="predicted"/>
<dbReference type="AlphaFoldDB" id="A0A0L6UUZ3"/>
<dbReference type="OrthoDB" id="2505635at2759"/>
<evidence type="ECO:0000313" key="2">
    <source>
        <dbReference type="Proteomes" id="UP000037035"/>
    </source>
</evidence>
<evidence type="ECO:0000313" key="1">
    <source>
        <dbReference type="EMBL" id="KNZ52087.1"/>
    </source>
</evidence>
<keyword evidence="2" id="KW-1185">Reference proteome</keyword>
<dbReference type="VEuPathDB" id="FungiDB:VP01_36g11"/>
<sequence length="193" mass="22080">MKLLKPCKATKILCGSDYPTLNKALPIYMVLMKHLKHFQQGLYDHSLLIQPASLITEKINHDLTDALKKSIYYCAMILDPTFKTNFWKNYECFIVQSYNITVDNILDIFYGPLDEPEPPKQFESELFRYLKEDVEAKGTKILLEQSSKNFPHPLSNGTFLSLNPSHQHGIRACCFQGSPDTILEALLTCTPMC</sequence>
<accession>A0A0L6UUZ3</accession>
<name>A0A0L6UUZ3_9BASI</name>
<gene>
    <name evidence="1" type="ORF">VP01_36g11</name>
</gene>
<protein>
    <submittedName>
        <fullName evidence="1">Uncharacterized protein</fullName>
    </submittedName>
</protein>
<dbReference type="Proteomes" id="UP000037035">
    <property type="component" value="Unassembled WGS sequence"/>
</dbReference>
<dbReference type="InterPro" id="IPR012337">
    <property type="entry name" value="RNaseH-like_sf"/>
</dbReference>
<reference evidence="1 2" key="1">
    <citation type="submission" date="2015-08" db="EMBL/GenBank/DDBJ databases">
        <title>Next Generation Sequencing and Analysis of the Genome of Puccinia sorghi L Schw, the Causal Agent of Maize Common Rust.</title>
        <authorList>
            <person name="Rochi L."/>
            <person name="Burguener G."/>
            <person name="Darino M."/>
            <person name="Turjanski A."/>
            <person name="Kreff E."/>
            <person name="Dieguez M.J."/>
            <person name="Sacco F."/>
        </authorList>
    </citation>
    <scope>NUCLEOTIDE SEQUENCE [LARGE SCALE GENOMIC DNA]</scope>
    <source>
        <strain evidence="1 2">RO10H11247</strain>
    </source>
</reference>
<dbReference type="SUPFAM" id="SSF53098">
    <property type="entry name" value="Ribonuclease H-like"/>
    <property type="match status" value="1"/>
</dbReference>
<dbReference type="EMBL" id="LAVV01008724">
    <property type="protein sequence ID" value="KNZ52087.1"/>
    <property type="molecule type" value="Genomic_DNA"/>
</dbReference>